<dbReference type="Pfam" id="PF01205">
    <property type="entry name" value="Impact_N"/>
    <property type="match status" value="1"/>
</dbReference>
<sequence>MESFLTIKENASYTAIIKKSEFICHIARTENETEALAFIEKINTEHRKATHNCYAYTLGMHDEIQRASDNGEPSGTAGVPILEVLKNNELHNVTAVVTRYFGGIKLGAGGLIRAYSGTTADAIKEIGIVKKTVQTAITLKTPYPLQGKMQNYLEEHDINLLQTDYGVEVDFIVGIDSPQVENFCAQIIDIFNAKVNYEIGDENYVEVPVN</sequence>
<dbReference type="PROSITE" id="PS00910">
    <property type="entry name" value="UPF0029"/>
    <property type="match status" value="1"/>
</dbReference>
<feature type="domain" description="Impact N-terminal" evidence="2">
    <location>
        <begin position="18"/>
        <end position="123"/>
    </location>
</feature>
<accession>A0A0R1TUL5</accession>
<gene>
    <name evidence="4" type="ORF">FC36_GL001633</name>
</gene>
<dbReference type="Proteomes" id="UP000051048">
    <property type="component" value="Unassembled WGS sequence"/>
</dbReference>
<reference evidence="4 5" key="1">
    <citation type="journal article" date="2015" name="Genome Announc.">
        <title>Expanding the biotechnology potential of lactobacilli through comparative genomics of 213 strains and associated genera.</title>
        <authorList>
            <person name="Sun Z."/>
            <person name="Harris H.M."/>
            <person name="McCann A."/>
            <person name="Guo C."/>
            <person name="Argimon S."/>
            <person name="Zhang W."/>
            <person name="Yang X."/>
            <person name="Jeffery I.B."/>
            <person name="Cooney J.C."/>
            <person name="Kagawa T.F."/>
            <person name="Liu W."/>
            <person name="Song Y."/>
            <person name="Salvetti E."/>
            <person name="Wrobel A."/>
            <person name="Rasinkangas P."/>
            <person name="Parkhill J."/>
            <person name="Rea M.C."/>
            <person name="O'Sullivan O."/>
            <person name="Ritari J."/>
            <person name="Douillard F.P."/>
            <person name="Paul Ross R."/>
            <person name="Yang R."/>
            <person name="Briner A.E."/>
            <person name="Felis G.E."/>
            <person name="de Vos W.M."/>
            <person name="Barrangou R."/>
            <person name="Klaenhammer T.R."/>
            <person name="Caufield P.W."/>
            <person name="Cui Y."/>
            <person name="Zhang H."/>
            <person name="O'Toole P.W."/>
        </authorList>
    </citation>
    <scope>NUCLEOTIDE SEQUENCE [LARGE SCALE GENOMIC DNA]</scope>
    <source>
        <strain evidence="4 5">DSM 15833</strain>
    </source>
</reference>
<dbReference type="InterPro" id="IPR001498">
    <property type="entry name" value="Impact_N"/>
</dbReference>
<dbReference type="EMBL" id="AZFH01000003">
    <property type="protein sequence ID" value="KRL84977.1"/>
    <property type="molecule type" value="Genomic_DNA"/>
</dbReference>
<dbReference type="SUPFAM" id="SSF54980">
    <property type="entry name" value="EF-G C-terminal domain-like"/>
    <property type="match status" value="1"/>
</dbReference>
<dbReference type="GO" id="GO:0005737">
    <property type="term" value="C:cytoplasm"/>
    <property type="evidence" value="ECO:0007669"/>
    <property type="project" value="TreeGrafter"/>
</dbReference>
<dbReference type="PANTHER" id="PTHR16301">
    <property type="entry name" value="IMPACT-RELATED"/>
    <property type="match status" value="1"/>
</dbReference>
<dbReference type="InterPro" id="IPR015796">
    <property type="entry name" value="Impact_YigZ-like"/>
</dbReference>
<dbReference type="STRING" id="1423740.FC36_GL001633"/>
<dbReference type="RefSeq" id="WP_025020440.1">
    <property type="nucleotide sequence ID" value="NZ_AZFH01000003.1"/>
</dbReference>
<dbReference type="InterPro" id="IPR036956">
    <property type="entry name" value="Impact_N_sf"/>
</dbReference>
<organism evidence="4 5">
    <name type="scientific">Ligilactobacillus equi DSM 15833 = JCM 10991</name>
    <dbReference type="NCBI Taxonomy" id="1423740"/>
    <lineage>
        <taxon>Bacteria</taxon>
        <taxon>Bacillati</taxon>
        <taxon>Bacillota</taxon>
        <taxon>Bacilli</taxon>
        <taxon>Lactobacillales</taxon>
        <taxon>Lactobacillaceae</taxon>
        <taxon>Ligilactobacillus</taxon>
    </lineage>
</organism>
<comment type="similarity">
    <text evidence="1">Belongs to the IMPACT family.</text>
</comment>
<dbReference type="OrthoDB" id="9813771at2"/>
<dbReference type="NCBIfam" id="TIGR00257">
    <property type="entry name" value="IMPACT_YIGZ"/>
    <property type="match status" value="1"/>
</dbReference>
<protein>
    <recommendedName>
        <fullName evidence="6">YigZ family protein</fullName>
    </recommendedName>
</protein>
<dbReference type="Pfam" id="PF09186">
    <property type="entry name" value="DUF1949"/>
    <property type="match status" value="1"/>
</dbReference>
<evidence type="ECO:0000256" key="1">
    <source>
        <dbReference type="ARBA" id="ARBA00007665"/>
    </source>
</evidence>
<evidence type="ECO:0000313" key="5">
    <source>
        <dbReference type="Proteomes" id="UP000051048"/>
    </source>
</evidence>
<evidence type="ECO:0000259" key="3">
    <source>
        <dbReference type="Pfam" id="PF09186"/>
    </source>
</evidence>
<dbReference type="Gene3D" id="3.30.70.240">
    <property type="match status" value="1"/>
</dbReference>
<dbReference type="InterPro" id="IPR020568">
    <property type="entry name" value="Ribosomal_Su5_D2-typ_SF"/>
</dbReference>
<feature type="domain" description="UPF0029" evidence="3">
    <location>
        <begin position="140"/>
        <end position="194"/>
    </location>
</feature>
<evidence type="ECO:0000313" key="4">
    <source>
        <dbReference type="EMBL" id="KRL84977.1"/>
    </source>
</evidence>
<dbReference type="InterPro" id="IPR023582">
    <property type="entry name" value="Impact"/>
</dbReference>
<evidence type="ECO:0000259" key="2">
    <source>
        <dbReference type="Pfam" id="PF01205"/>
    </source>
</evidence>
<dbReference type="InterPro" id="IPR015269">
    <property type="entry name" value="UPF0029_Impact_C"/>
</dbReference>
<dbReference type="PANTHER" id="PTHR16301:SF20">
    <property type="entry name" value="IMPACT FAMILY MEMBER YIGZ"/>
    <property type="match status" value="1"/>
</dbReference>
<name>A0A0R1TUL5_9LACO</name>
<dbReference type="PATRIC" id="fig|1423740.3.peg.1767"/>
<dbReference type="Gene3D" id="3.30.230.30">
    <property type="entry name" value="Impact, N-terminal domain"/>
    <property type="match status" value="1"/>
</dbReference>
<dbReference type="InterPro" id="IPR035647">
    <property type="entry name" value="EFG_III/V"/>
</dbReference>
<comment type="caution">
    <text evidence="4">The sequence shown here is derived from an EMBL/GenBank/DDBJ whole genome shotgun (WGS) entry which is preliminary data.</text>
</comment>
<dbReference type="SUPFAM" id="SSF54211">
    <property type="entry name" value="Ribosomal protein S5 domain 2-like"/>
    <property type="match status" value="1"/>
</dbReference>
<evidence type="ECO:0008006" key="6">
    <source>
        <dbReference type="Google" id="ProtNLM"/>
    </source>
</evidence>
<proteinExistence type="inferred from homology"/>
<dbReference type="GO" id="GO:0006446">
    <property type="term" value="P:regulation of translational initiation"/>
    <property type="evidence" value="ECO:0007669"/>
    <property type="project" value="TreeGrafter"/>
</dbReference>
<dbReference type="AlphaFoldDB" id="A0A0R1TUL5"/>
<dbReference type="InterPro" id="IPR020569">
    <property type="entry name" value="UPF0029_Impact_CS"/>
</dbReference>